<reference evidence="1 2" key="1">
    <citation type="journal article" date="2016" name="Mol. Biol. Evol.">
        <title>Comparative Genomics of Early-Diverging Mushroom-Forming Fungi Provides Insights into the Origins of Lignocellulose Decay Capabilities.</title>
        <authorList>
            <person name="Nagy L.G."/>
            <person name="Riley R."/>
            <person name="Tritt A."/>
            <person name="Adam C."/>
            <person name="Daum C."/>
            <person name="Floudas D."/>
            <person name="Sun H."/>
            <person name="Yadav J.S."/>
            <person name="Pangilinan J."/>
            <person name="Larsson K.H."/>
            <person name="Matsuura K."/>
            <person name="Barry K."/>
            <person name="Labutti K."/>
            <person name="Kuo R."/>
            <person name="Ohm R.A."/>
            <person name="Bhattacharya S.S."/>
            <person name="Shirouzu T."/>
            <person name="Yoshinaga Y."/>
            <person name="Martin F.M."/>
            <person name="Grigoriev I.V."/>
            <person name="Hibbett D.S."/>
        </authorList>
    </citation>
    <scope>NUCLEOTIDE SEQUENCE [LARGE SCALE GENOMIC DNA]</scope>
    <source>
        <strain evidence="1 2">93-53</strain>
    </source>
</reference>
<dbReference type="EMBL" id="KV427606">
    <property type="protein sequence ID" value="KZT12297.1"/>
    <property type="molecule type" value="Genomic_DNA"/>
</dbReference>
<dbReference type="RefSeq" id="XP_040769945.1">
    <property type="nucleotide sequence ID" value="XM_040911443.1"/>
</dbReference>
<dbReference type="InParanoid" id="A0A165HWY1"/>
<organism evidence="1 2">
    <name type="scientific">Laetiporus sulphureus 93-53</name>
    <dbReference type="NCBI Taxonomy" id="1314785"/>
    <lineage>
        <taxon>Eukaryota</taxon>
        <taxon>Fungi</taxon>
        <taxon>Dikarya</taxon>
        <taxon>Basidiomycota</taxon>
        <taxon>Agaricomycotina</taxon>
        <taxon>Agaricomycetes</taxon>
        <taxon>Polyporales</taxon>
        <taxon>Laetiporus</taxon>
    </lineage>
</organism>
<sequence>MSLLQDGCLGSTHATSALGDQVRKWKWLAVGLWEGASELGNAVCSEVVVKLQAACLRKRSSRPAWPSFPATPNGDTSGHPGLDLCATHRQPHDRWSLREAWDTYSIWILHTYPPCIRQRSTARILPTLPAAGWRLTVGHDWDDSRAERVDEQNARCNVAVRVEKAMKRQKTTCIAGHEVRIETRHTNNEHARNLAAARMKSLAEANGPEPGLHCPPSFTWSLWQIIHLLTLVGARHDLEHWYGTRPEDDQVAFHT</sequence>
<keyword evidence="2" id="KW-1185">Reference proteome</keyword>
<gene>
    <name evidence="1" type="ORF">LAESUDRAFT_746921</name>
</gene>
<dbReference type="Proteomes" id="UP000076871">
    <property type="component" value="Unassembled WGS sequence"/>
</dbReference>
<accession>A0A165HWY1</accession>
<protein>
    <submittedName>
        <fullName evidence="1">Uncharacterized protein</fullName>
    </submittedName>
</protein>
<proteinExistence type="predicted"/>
<evidence type="ECO:0000313" key="2">
    <source>
        <dbReference type="Proteomes" id="UP000076871"/>
    </source>
</evidence>
<evidence type="ECO:0000313" key="1">
    <source>
        <dbReference type="EMBL" id="KZT12297.1"/>
    </source>
</evidence>
<name>A0A165HWY1_9APHY</name>
<dbReference type="GeneID" id="63828471"/>
<dbReference type="AlphaFoldDB" id="A0A165HWY1"/>